<keyword evidence="4 5" id="KW-0238">DNA-binding</keyword>
<dbReference type="InterPro" id="IPR037660">
    <property type="entry name" value="CCDC51"/>
</dbReference>
<dbReference type="GO" id="GO:0008270">
    <property type="term" value="F:zinc ion binding"/>
    <property type="evidence" value="ECO:0007669"/>
    <property type="project" value="UniProtKB-KW"/>
</dbReference>
<keyword evidence="2 5" id="KW-0863">Zinc-finger</keyword>
<dbReference type="InterPro" id="IPR006612">
    <property type="entry name" value="THAP_Znf"/>
</dbReference>
<dbReference type="SMART" id="SM00692">
    <property type="entry name" value="DM3"/>
    <property type="match status" value="1"/>
</dbReference>
<dbReference type="PROSITE" id="PS50950">
    <property type="entry name" value="ZF_THAP"/>
    <property type="match status" value="1"/>
</dbReference>
<evidence type="ECO:0000313" key="9">
    <source>
        <dbReference type="RefSeq" id="XP_018123760.1"/>
    </source>
</evidence>
<sequence>MPKCILNGCPYRTGQKLKFPDIVLHPFPKSMEMIRNWLLQTGQHAEDVESLSQRIYQGLKTSNFRMCSKHFTQDCYMQVGSRKCLKPNAVPTVFESYNVPVTTFLTVTPSATLIPSSKRKRVEDEQASTSSAIVRIVSRLATVGSQTAHVNMVNVSCMTCRNSRNCSTQTKKILSKETSTQTDDEYVAEEVAQVRKDHLYPVSFCTPSRSKTFRNLNKSFTQSSPAVIEPKYPSFDVQELSSSGENTSDSDTYQNHEENISASTFKKSPKKFIIYEEKLDALLNIVRCQHNIEPPCQAPIDDIRKIVDGSMVSVKLCCLAGHESLVWNSQPTFGNTSIGNLEIAGSVILCGATYQKMCDIFKLLNIPFISHSIFYKYQKNYVFPAIDYQWKKEKEDLRKTLFLKPMVLAGDGQFDSPGHSAKICTYTMMDIISKKIVHFDIQQLGFGNTSSGMEAEALEKSLTTLIEKEKVEVVIVATDGQPKIKSLMKTKFNKIDHQFDVWHLCKRLQEKLLEASKKRKCKDILNWISAITNHLWWSSQTCNQNVKILLDKWKSVLFHIANRHSFGSLKYYKNCQHRRLSPQGKKDARWIVANHPAHSVLAEIIHDKRFLVDLQHAEKFCQTVDLENFRSKVLRFKPKRLSFRMDSMIAQTILAVLSHNRTVQRKQALVFGEKHRKIVFPNRKKQWVAEVVDDHLFEILHDSVKMLTGQLHHDYTGQLHHDWSSTSNEMPNNSYCERA</sequence>
<evidence type="ECO:0000256" key="3">
    <source>
        <dbReference type="ARBA" id="ARBA00022833"/>
    </source>
</evidence>
<gene>
    <name evidence="9" type="primary">LOC108719420</name>
</gene>
<dbReference type="SMART" id="SM00980">
    <property type="entry name" value="THAP"/>
    <property type="match status" value="1"/>
</dbReference>
<evidence type="ECO:0000256" key="5">
    <source>
        <dbReference type="PROSITE-ProRule" id="PRU00309"/>
    </source>
</evidence>
<accession>A0A8J0VLN3</accession>
<dbReference type="AlphaFoldDB" id="A0A8J0VLN3"/>
<evidence type="ECO:0000256" key="2">
    <source>
        <dbReference type="ARBA" id="ARBA00022771"/>
    </source>
</evidence>
<keyword evidence="1" id="KW-0479">Metal-binding</keyword>
<dbReference type="PANTHER" id="PTHR28624">
    <property type="entry name" value="COILED-COIL DOMAIN-CONTAINING PROTEIN 51"/>
    <property type="match status" value="1"/>
</dbReference>
<evidence type="ECO:0000256" key="6">
    <source>
        <dbReference type="SAM" id="MobiDB-lite"/>
    </source>
</evidence>
<evidence type="ECO:0000256" key="4">
    <source>
        <dbReference type="ARBA" id="ARBA00023125"/>
    </source>
</evidence>
<evidence type="ECO:0000313" key="8">
    <source>
        <dbReference type="Proteomes" id="UP000186698"/>
    </source>
</evidence>
<evidence type="ECO:0000259" key="7">
    <source>
        <dbReference type="PROSITE" id="PS50950"/>
    </source>
</evidence>
<dbReference type="Proteomes" id="UP000186698">
    <property type="component" value="Chromosome 6L"/>
</dbReference>
<dbReference type="Pfam" id="PF05485">
    <property type="entry name" value="THAP"/>
    <property type="match status" value="1"/>
</dbReference>
<proteinExistence type="predicted"/>
<keyword evidence="8" id="KW-1185">Reference proteome</keyword>
<feature type="compositionally biased region" description="Polar residues" evidence="6">
    <location>
        <begin position="239"/>
        <end position="253"/>
    </location>
</feature>
<dbReference type="KEGG" id="xla:108719420"/>
<reference evidence="9" key="1">
    <citation type="submission" date="2025-08" db="UniProtKB">
        <authorList>
            <consortium name="RefSeq"/>
        </authorList>
    </citation>
    <scope>IDENTIFICATION</scope>
    <source>
        <strain evidence="9">J_2021</strain>
        <tissue evidence="9">Erythrocytes</tissue>
    </source>
</reference>
<keyword evidence="3" id="KW-0862">Zinc</keyword>
<protein>
    <submittedName>
        <fullName evidence="9">Uncharacterized protein LOC108719420</fullName>
    </submittedName>
</protein>
<evidence type="ECO:0000256" key="1">
    <source>
        <dbReference type="ARBA" id="ARBA00022723"/>
    </source>
</evidence>
<dbReference type="OrthoDB" id="6126851at2759"/>
<dbReference type="PANTHER" id="PTHR28624:SF1">
    <property type="entry name" value="MITOCHONDRIAL POTASSIUM CHANNEL"/>
    <property type="match status" value="1"/>
</dbReference>
<dbReference type="GeneID" id="108719420"/>
<feature type="domain" description="THAP-type" evidence="7">
    <location>
        <begin position="1"/>
        <end position="94"/>
    </location>
</feature>
<dbReference type="RefSeq" id="XP_018123760.1">
    <property type="nucleotide sequence ID" value="XM_018268271.2"/>
</dbReference>
<organism evidence="8 9">
    <name type="scientific">Xenopus laevis</name>
    <name type="common">African clawed frog</name>
    <dbReference type="NCBI Taxonomy" id="8355"/>
    <lineage>
        <taxon>Eukaryota</taxon>
        <taxon>Metazoa</taxon>
        <taxon>Chordata</taxon>
        <taxon>Craniata</taxon>
        <taxon>Vertebrata</taxon>
        <taxon>Euteleostomi</taxon>
        <taxon>Amphibia</taxon>
        <taxon>Batrachia</taxon>
        <taxon>Anura</taxon>
        <taxon>Pipoidea</taxon>
        <taxon>Pipidae</taxon>
        <taxon>Xenopodinae</taxon>
        <taxon>Xenopus</taxon>
        <taxon>Xenopus</taxon>
    </lineage>
</organism>
<dbReference type="GO" id="GO:0003677">
    <property type="term" value="F:DNA binding"/>
    <property type="evidence" value="ECO:0007669"/>
    <property type="project" value="UniProtKB-UniRule"/>
</dbReference>
<dbReference type="SUPFAM" id="SSF57716">
    <property type="entry name" value="Glucocorticoid receptor-like (DNA-binding domain)"/>
    <property type="match status" value="1"/>
</dbReference>
<name>A0A8J0VLN3_XENLA</name>
<feature type="region of interest" description="Disordered" evidence="6">
    <location>
        <begin position="237"/>
        <end position="260"/>
    </location>
</feature>